<dbReference type="VEuPathDB" id="VectorBase:AMEC008693"/>
<protein>
    <submittedName>
        <fullName evidence="2">Uncharacterized protein</fullName>
    </submittedName>
</protein>
<evidence type="ECO:0000313" key="2">
    <source>
        <dbReference type="EnsemblMetazoa" id="AMEC008693-PA"/>
    </source>
</evidence>
<dbReference type="Proteomes" id="UP000075902">
    <property type="component" value="Unassembled WGS sequence"/>
</dbReference>
<dbReference type="EnsemblMetazoa" id="AMEC008693-RA">
    <property type="protein sequence ID" value="AMEC008693-PA"/>
    <property type="gene ID" value="AMEC008693"/>
</dbReference>
<evidence type="ECO:0000313" key="3">
    <source>
        <dbReference type="Proteomes" id="UP000075902"/>
    </source>
</evidence>
<dbReference type="AlphaFoldDB" id="A0A182TUT5"/>
<name>A0A182TUT5_9DIPT</name>
<organism evidence="2 3">
    <name type="scientific">Anopheles melas</name>
    <dbReference type="NCBI Taxonomy" id="34690"/>
    <lineage>
        <taxon>Eukaryota</taxon>
        <taxon>Metazoa</taxon>
        <taxon>Ecdysozoa</taxon>
        <taxon>Arthropoda</taxon>
        <taxon>Hexapoda</taxon>
        <taxon>Insecta</taxon>
        <taxon>Pterygota</taxon>
        <taxon>Neoptera</taxon>
        <taxon>Endopterygota</taxon>
        <taxon>Diptera</taxon>
        <taxon>Nematocera</taxon>
        <taxon>Culicoidea</taxon>
        <taxon>Culicidae</taxon>
        <taxon>Anophelinae</taxon>
        <taxon>Anopheles</taxon>
    </lineage>
</organism>
<accession>A0A182TUT5</accession>
<reference evidence="3" key="1">
    <citation type="submission" date="2014-01" db="EMBL/GenBank/DDBJ databases">
        <title>The Genome Sequence of Anopheles melas CM1001059_A (V2).</title>
        <authorList>
            <consortium name="The Broad Institute Genomics Platform"/>
            <person name="Neafsey D.E."/>
            <person name="Besansky N."/>
            <person name="Howell P."/>
            <person name="Walton C."/>
            <person name="Young S.K."/>
            <person name="Zeng Q."/>
            <person name="Gargeya S."/>
            <person name="Fitzgerald M."/>
            <person name="Haas B."/>
            <person name="Abouelleil A."/>
            <person name="Allen A.W."/>
            <person name="Alvarado L."/>
            <person name="Arachchi H.M."/>
            <person name="Berlin A.M."/>
            <person name="Chapman S.B."/>
            <person name="Gainer-Dewar J."/>
            <person name="Goldberg J."/>
            <person name="Griggs A."/>
            <person name="Gujja S."/>
            <person name="Hansen M."/>
            <person name="Howarth C."/>
            <person name="Imamovic A."/>
            <person name="Ireland A."/>
            <person name="Larimer J."/>
            <person name="McCowan C."/>
            <person name="Murphy C."/>
            <person name="Pearson M."/>
            <person name="Poon T.W."/>
            <person name="Priest M."/>
            <person name="Roberts A."/>
            <person name="Saif S."/>
            <person name="Shea T."/>
            <person name="Sisk P."/>
            <person name="Sykes S."/>
            <person name="Wortman J."/>
            <person name="Nusbaum C."/>
            <person name="Birren B."/>
        </authorList>
    </citation>
    <scope>NUCLEOTIDE SEQUENCE [LARGE SCALE GENOMIC DNA]</scope>
    <source>
        <strain evidence="3">CM1001059</strain>
    </source>
</reference>
<keyword evidence="3" id="KW-1185">Reference proteome</keyword>
<feature type="region of interest" description="Disordered" evidence="1">
    <location>
        <begin position="1"/>
        <end position="63"/>
    </location>
</feature>
<feature type="compositionally biased region" description="Low complexity" evidence="1">
    <location>
        <begin position="1"/>
        <end position="13"/>
    </location>
</feature>
<proteinExistence type="predicted"/>
<reference evidence="2" key="2">
    <citation type="submission" date="2020-05" db="UniProtKB">
        <authorList>
            <consortium name="EnsemblMetazoa"/>
        </authorList>
    </citation>
    <scope>IDENTIFICATION</scope>
    <source>
        <strain evidence="2">CM1001059</strain>
    </source>
</reference>
<evidence type="ECO:0000256" key="1">
    <source>
        <dbReference type="SAM" id="MobiDB-lite"/>
    </source>
</evidence>
<sequence length="123" mass="13385">MPPELQPGGQPAQTGGGSRARPPNVTQRTHDRLQRAPHGATTAIEPQRHDRQPVRVGQRRAEAAVPGVVVDEVGLHRVGPPVEQMLAADRIVRAPVEVELLEQVRAAERATDQERPKGTLAQR</sequence>